<reference evidence="2 3" key="1">
    <citation type="submission" date="2015-01" db="EMBL/GenBank/DDBJ databases">
        <title>The Genome Sequence of Exophiala sideris CBS121828.</title>
        <authorList>
            <consortium name="The Broad Institute Genomics Platform"/>
            <person name="Cuomo C."/>
            <person name="de Hoog S."/>
            <person name="Gorbushina A."/>
            <person name="Stielow B."/>
            <person name="Teixiera M."/>
            <person name="Abouelleil A."/>
            <person name="Chapman S.B."/>
            <person name="Priest M."/>
            <person name="Young S.K."/>
            <person name="Wortman J."/>
            <person name="Nusbaum C."/>
            <person name="Birren B."/>
        </authorList>
    </citation>
    <scope>NUCLEOTIDE SEQUENCE [LARGE SCALE GENOMIC DNA]</scope>
    <source>
        <strain evidence="2 3">CBS 121828</strain>
    </source>
</reference>
<keyword evidence="1" id="KW-0812">Transmembrane</keyword>
<evidence type="ECO:0000313" key="2">
    <source>
        <dbReference type="EMBL" id="KIV79086.1"/>
    </source>
</evidence>
<feature type="transmembrane region" description="Helical" evidence="1">
    <location>
        <begin position="20"/>
        <end position="38"/>
    </location>
</feature>
<gene>
    <name evidence="2" type="ORF">PV11_06672</name>
</gene>
<evidence type="ECO:0000313" key="3">
    <source>
        <dbReference type="Proteomes" id="UP000053599"/>
    </source>
</evidence>
<proteinExistence type="predicted"/>
<dbReference type="AlphaFoldDB" id="A0A0D1WVC0"/>
<accession>A0A0D1WVC0</accession>
<name>A0A0D1WVC0_9EURO</name>
<feature type="transmembrane region" description="Helical" evidence="1">
    <location>
        <begin position="50"/>
        <end position="66"/>
    </location>
</feature>
<dbReference type="Proteomes" id="UP000053599">
    <property type="component" value="Unassembled WGS sequence"/>
</dbReference>
<organism evidence="2 3">
    <name type="scientific">Exophiala sideris</name>
    <dbReference type="NCBI Taxonomy" id="1016849"/>
    <lineage>
        <taxon>Eukaryota</taxon>
        <taxon>Fungi</taxon>
        <taxon>Dikarya</taxon>
        <taxon>Ascomycota</taxon>
        <taxon>Pezizomycotina</taxon>
        <taxon>Eurotiomycetes</taxon>
        <taxon>Chaetothyriomycetidae</taxon>
        <taxon>Chaetothyriales</taxon>
        <taxon>Herpotrichiellaceae</taxon>
        <taxon>Exophiala</taxon>
    </lineage>
</organism>
<evidence type="ECO:0000256" key="1">
    <source>
        <dbReference type="SAM" id="Phobius"/>
    </source>
</evidence>
<keyword evidence="1" id="KW-1133">Transmembrane helix</keyword>
<dbReference type="HOGENOM" id="CLU_1004845_0_0_1"/>
<dbReference type="EMBL" id="KN846953">
    <property type="protein sequence ID" value="KIV79086.1"/>
    <property type="molecule type" value="Genomic_DNA"/>
</dbReference>
<sequence>MIYAYHTGNRMDYHDALVPIHAFVYTRVVFFLYGSIGPTTNFRKNVNSKYIYLIAVFGGAVIAVGHCSRPLAVPVYLMMVHAVGKLNFWTRAQVDWHRANDRPLSPLLQILLKMGFCSFVCRRDVDMQITVNDGPKIGELPADALGHAYTRTGICIDEPGEVQWIPGDSHPSELESPFGLRRQSVTHMESAYNAIRGQSVQEHVETAYNKVRQQSLTQISENVRERFSKMQASMGSMAEEEPATTDIRVLKISPSQAQLRTEKTQQEASIQWNTVNY</sequence>
<dbReference type="OrthoDB" id="4922812at2759"/>
<protein>
    <submittedName>
        <fullName evidence="2">Uncharacterized protein</fullName>
    </submittedName>
</protein>
<keyword evidence="1" id="KW-0472">Membrane</keyword>